<dbReference type="EMBL" id="AMFJ01021650">
    <property type="protein sequence ID" value="EKD66133.1"/>
    <property type="molecule type" value="Genomic_DNA"/>
</dbReference>
<reference evidence="1" key="1">
    <citation type="journal article" date="2012" name="Science">
        <title>Fermentation, hydrogen, and sulfur metabolism in multiple uncultivated bacterial phyla.</title>
        <authorList>
            <person name="Wrighton K.C."/>
            <person name="Thomas B.C."/>
            <person name="Sharon I."/>
            <person name="Miller C.S."/>
            <person name="Castelle C.J."/>
            <person name="VerBerkmoes N.C."/>
            <person name="Wilkins M.J."/>
            <person name="Hettich R.L."/>
            <person name="Lipton M.S."/>
            <person name="Williams K.H."/>
            <person name="Long P.E."/>
            <person name="Banfield J.F."/>
        </authorList>
    </citation>
    <scope>NUCLEOTIDE SEQUENCE [LARGE SCALE GENOMIC DNA]</scope>
</reference>
<dbReference type="AlphaFoldDB" id="K2BBL9"/>
<protein>
    <submittedName>
        <fullName evidence="1">Uncharacterized protein</fullName>
    </submittedName>
</protein>
<proteinExistence type="predicted"/>
<evidence type="ECO:0000313" key="1">
    <source>
        <dbReference type="EMBL" id="EKD66133.1"/>
    </source>
</evidence>
<gene>
    <name evidence="1" type="ORF">ACD_49C00064G0036</name>
</gene>
<accession>K2BBL9</accession>
<organism evidence="1">
    <name type="scientific">uncultured bacterium</name>
    <name type="common">gcode 4</name>
    <dbReference type="NCBI Taxonomy" id="1234023"/>
    <lineage>
        <taxon>Bacteria</taxon>
        <taxon>environmental samples</taxon>
    </lineage>
</organism>
<name>K2BBL9_9BACT</name>
<comment type="caution">
    <text evidence="1">The sequence shown here is derived from an EMBL/GenBank/DDBJ whole genome shotgun (WGS) entry which is preliminary data.</text>
</comment>
<sequence>MRKTIIDELLELQQVISNPEDWYKLKKYQLIWHVSEALSNILIWNNESDILARLDLIIRDAEKITNHEELWKIVDRMKILITDILMILPSDIRNKKITASKKNNGSSKVRRKSISISLGESGSSNWESWVWSSGLRRKSISISLGESGLGWWES</sequence>